<reference evidence="2" key="1">
    <citation type="journal article" date="2015" name="Nat. Genet.">
        <title>The genome and transcriptome of the zoonotic hookworm Ancylostoma ceylanicum identify infection-specific gene families.</title>
        <authorList>
            <person name="Schwarz E.M."/>
            <person name="Hu Y."/>
            <person name="Antoshechkin I."/>
            <person name="Miller M.M."/>
            <person name="Sternberg P.W."/>
            <person name="Aroian R.V."/>
        </authorList>
    </citation>
    <scope>NUCLEOTIDE SEQUENCE</scope>
    <source>
        <strain evidence="2">HY135</strain>
    </source>
</reference>
<dbReference type="EMBL" id="JARK01001395">
    <property type="protein sequence ID" value="EYC09798.1"/>
    <property type="molecule type" value="Genomic_DNA"/>
</dbReference>
<keyword evidence="2" id="KW-1185">Reference proteome</keyword>
<evidence type="ECO:0000313" key="2">
    <source>
        <dbReference type="Proteomes" id="UP000024635"/>
    </source>
</evidence>
<organism evidence="1 2">
    <name type="scientific">Ancylostoma ceylanicum</name>
    <dbReference type="NCBI Taxonomy" id="53326"/>
    <lineage>
        <taxon>Eukaryota</taxon>
        <taxon>Metazoa</taxon>
        <taxon>Ecdysozoa</taxon>
        <taxon>Nematoda</taxon>
        <taxon>Chromadorea</taxon>
        <taxon>Rhabditida</taxon>
        <taxon>Rhabditina</taxon>
        <taxon>Rhabditomorpha</taxon>
        <taxon>Strongyloidea</taxon>
        <taxon>Ancylostomatidae</taxon>
        <taxon>Ancylostomatinae</taxon>
        <taxon>Ancylostoma</taxon>
    </lineage>
</organism>
<evidence type="ECO:0000313" key="1">
    <source>
        <dbReference type="EMBL" id="EYC09798.1"/>
    </source>
</evidence>
<comment type="caution">
    <text evidence="1">The sequence shown here is derived from an EMBL/GenBank/DDBJ whole genome shotgun (WGS) entry which is preliminary data.</text>
</comment>
<dbReference type="Proteomes" id="UP000024635">
    <property type="component" value="Unassembled WGS sequence"/>
</dbReference>
<dbReference type="AlphaFoldDB" id="A0A016U596"/>
<proteinExistence type="predicted"/>
<sequence length="95" mass="11333">MNPSLARLKLLFHPRVHFFAQLRCLDEKQREVEMKQIVDRVEIDRKRVTCSETGDAYPRICFYWIADPLEHPNMSASEHLPDWLKYVGYGPRYLP</sequence>
<protein>
    <submittedName>
        <fullName evidence="1">Uncharacterized protein</fullName>
    </submittedName>
</protein>
<name>A0A016U596_9BILA</name>
<gene>
    <name evidence="1" type="primary">Acey_s0059.g3055</name>
    <name evidence="1" type="ORF">Y032_0059g3055</name>
</gene>
<accession>A0A016U596</accession>